<dbReference type="AlphaFoldDB" id="A0AAD8IEM7"/>
<accession>A0AAD8IEM7</accession>
<dbReference type="Gene3D" id="4.10.60.10">
    <property type="entry name" value="Zinc finger, CCHC-type"/>
    <property type="match status" value="1"/>
</dbReference>
<name>A0AAD8IEM7_9APIA</name>
<evidence type="ECO:0000256" key="2">
    <source>
        <dbReference type="SAM" id="MobiDB-lite"/>
    </source>
</evidence>
<gene>
    <name evidence="4" type="ORF">POM88_022237</name>
</gene>
<dbReference type="SMART" id="SM00343">
    <property type="entry name" value="ZnF_C2HC"/>
    <property type="match status" value="1"/>
</dbReference>
<dbReference type="GO" id="GO:0008270">
    <property type="term" value="F:zinc ion binding"/>
    <property type="evidence" value="ECO:0007669"/>
    <property type="project" value="UniProtKB-KW"/>
</dbReference>
<proteinExistence type="predicted"/>
<dbReference type="InterPro" id="IPR036875">
    <property type="entry name" value="Znf_CCHC_sf"/>
</dbReference>
<reference evidence="4" key="1">
    <citation type="submission" date="2023-02" db="EMBL/GenBank/DDBJ databases">
        <title>Genome of toxic invasive species Heracleum sosnowskyi carries increased number of genes despite the absence of recent whole-genome duplications.</title>
        <authorList>
            <person name="Schelkunov M."/>
            <person name="Shtratnikova V."/>
            <person name="Makarenko M."/>
            <person name="Klepikova A."/>
            <person name="Omelchenko D."/>
            <person name="Novikova G."/>
            <person name="Obukhova E."/>
            <person name="Bogdanov V."/>
            <person name="Penin A."/>
            <person name="Logacheva M."/>
        </authorList>
    </citation>
    <scope>NUCLEOTIDE SEQUENCE</scope>
    <source>
        <strain evidence="4">Hsosn_3</strain>
        <tissue evidence="4">Leaf</tissue>
    </source>
</reference>
<keyword evidence="1" id="KW-0479">Metal-binding</keyword>
<dbReference type="GO" id="GO:0003676">
    <property type="term" value="F:nucleic acid binding"/>
    <property type="evidence" value="ECO:0007669"/>
    <property type="project" value="InterPro"/>
</dbReference>
<evidence type="ECO:0000313" key="4">
    <source>
        <dbReference type="EMBL" id="KAK1384502.1"/>
    </source>
</evidence>
<keyword evidence="1" id="KW-0863">Zinc-finger</keyword>
<dbReference type="SUPFAM" id="SSF57756">
    <property type="entry name" value="Retrovirus zinc finger-like domains"/>
    <property type="match status" value="1"/>
</dbReference>
<dbReference type="EMBL" id="JAUIZM010000005">
    <property type="protein sequence ID" value="KAK1384502.1"/>
    <property type="molecule type" value="Genomic_DNA"/>
</dbReference>
<sequence length="178" mass="19947">MSEGSSVNDHVLKMINLIERLGQLCFNMDGELSQDLVLKSLPGSFSQFVVNFHMNKLDVSLAELHNMLKTAESNFPSKKSSILLIGEGSNPKKRKKNPTKKKKVGEKRPVPPKDEDPKSKAVCFHCNKVGHWKRNCKVYLAELKKKKGSETVASDSGMFMIEVNMSLNQIATWVLDTV</sequence>
<organism evidence="4 5">
    <name type="scientific">Heracleum sosnowskyi</name>
    <dbReference type="NCBI Taxonomy" id="360622"/>
    <lineage>
        <taxon>Eukaryota</taxon>
        <taxon>Viridiplantae</taxon>
        <taxon>Streptophyta</taxon>
        <taxon>Embryophyta</taxon>
        <taxon>Tracheophyta</taxon>
        <taxon>Spermatophyta</taxon>
        <taxon>Magnoliopsida</taxon>
        <taxon>eudicotyledons</taxon>
        <taxon>Gunneridae</taxon>
        <taxon>Pentapetalae</taxon>
        <taxon>asterids</taxon>
        <taxon>campanulids</taxon>
        <taxon>Apiales</taxon>
        <taxon>Apiaceae</taxon>
        <taxon>Apioideae</taxon>
        <taxon>apioid superclade</taxon>
        <taxon>Tordylieae</taxon>
        <taxon>Tordyliinae</taxon>
        <taxon>Heracleum</taxon>
    </lineage>
</organism>
<feature type="compositionally biased region" description="Basic and acidic residues" evidence="2">
    <location>
        <begin position="106"/>
        <end position="118"/>
    </location>
</feature>
<dbReference type="PROSITE" id="PS50158">
    <property type="entry name" value="ZF_CCHC"/>
    <property type="match status" value="1"/>
</dbReference>
<feature type="region of interest" description="Disordered" evidence="2">
    <location>
        <begin position="82"/>
        <end position="118"/>
    </location>
</feature>
<evidence type="ECO:0000256" key="1">
    <source>
        <dbReference type="PROSITE-ProRule" id="PRU00047"/>
    </source>
</evidence>
<keyword evidence="1" id="KW-0862">Zinc</keyword>
<reference evidence="4" key="2">
    <citation type="submission" date="2023-05" db="EMBL/GenBank/DDBJ databases">
        <authorList>
            <person name="Schelkunov M.I."/>
        </authorList>
    </citation>
    <scope>NUCLEOTIDE SEQUENCE</scope>
    <source>
        <strain evidence="4">Hsosn_3</strain>
        <tissue evidence="4">Leaf</tissue>
    </source>
</reference>
<keyword evidence="5" id="KW-1185">Reference proteome</keyword>
<dbReference type="InterPro" id="IPR001878">
    <property type="entry name" value="Znf_CCHC"/>
</dbReference>
<feature type="domain" description="CCHC-type" evidence="3">
    <location>
        <begin position="123"/>
        <end position="137"/>
    </location>
</feature>
<evidence type="ECO:0000259" key="3">
    <source>
        <dbReference type="PROSITE" id="PS50158"/>
    </source>
</evidence>
<dbReference type="Proteomes" id="UP001237642">
    <property type="component" value="Unassembled WGS sequence"/>
</dbReference>
<feature type="compositionally biased region" description="Basic residues" evidence="2">
    <location>
        <begin position="91"/>
        <end position="105"/>
    </location>
</feature>
<comment type="caution">
    <text evidence="4">The sequence shown here is derived from an EMBL/GenBank/DDBJ whole genome shotgun (WGS) entry which is preliminary data.</text>
</comment>
<dbReference type="Pfam" id="PF14223">
    <property type="entry name" value="Retrotran_gag_2"/>
    <property type="match status" value="1"/>
</dbReference>
<evidence type="ECO:0000313" key="5">
    <source>
        <dbReference type="Proteomes" id="UP001237642"/>
    </source>
</evidence>
<protein>
    <submittedName>
        <fullName evidence="4">CCHC-type domain-containing protein</fullName>
    </submittedName>
</protein>
<dbReference type="Pfam" id="PF00098">
    <property type="entry name" value="zf-CCHC"/>
    <property type="match status" value="1"/>
</dbReference>